<dbReference type="InterPro" id="IPR005119">
    <property type="entry name" value="LysR_subst-bd"/>
</dbReference>
<gene>
    <name evidence="6" type="ORF">GGR05_003104</name>
</gene>
<organism evidence="6 7">
    <name type="scientific">Aureimonas phyllosphaerae</name>
    <dbReference type="NCBI Taxonomy" id="1166078"/>
    <lineage>
        <taxon>Bacteria</taxon>
        <taxon>Pseudomonadati</taxon>
        <taxon>Pseudomonadota</taxon>
        <taxon>Alphaproteobacteria</taxon>
        <taxon>Hyphomicrobiales</taxon>
        <taxon>Aurantimonadaceae</taxon>
        <taxon>Aureimonas</taxon>
    </lineage>
</organism>
<keyword evidence="4" id="KW-0804">Transcription</keyword>
<comment type="similarity">
    <text evidence="1">Belongs to the LysR transcriptional regulatory family.</text>
</comment>
<dbReference type="InterPro" id="IPR036390">
    <property type="entry name" value="WH_DNA-bd_sf"/>
</dbReference>
<keyword evidence="2" id="KW-0805">Transcription regulation</keyword>
<dbReference type="InterPro" id="IPR000847">
    <property type="entry name" value="LysR_HTH_N"/>
</dbReference>
<evidence type="ECO:0000313" key="7">
    <source>
        <dbReference type="Proteomes" id="UP000531216"/>
    </source>
</evidence>
<sequence>MRVSGSDLRLLQVFDAVVRGGGYAGAEAELNIGQSTISNHMTALEERIGFSLCQRGRGGFRLTERGQAVHEASRRLAQALGDFAADVAALKGELRGELRVAILDSVASDPANRITEVIAAFGRTAPDVRLVLVQERPQDIQPKVAEGLYHCGIGSHRSRVEGLDYRPLYEESHGLYCGADHPFFERPDAELTDEVLAAAPYVHRGYWREEDGMRRIRWRIEATVQQIEPELILIRTGRFIGFLPHHAAEADLAAGRMRRIRPGDVGYVCLFELYTPRARRGSEVLAAFLASIETAWPSSP</sequence>
<dbReference type="PANTHER" id="PTHR30126">
    <property type="entry name" value="HTH-TYPE TRANSCRIPTIONAL REGULATOR"/>
    <property type="match status" value="1"/>
</dbReference>
<name>A0A7W6BVN6_9HYPH</name>
<dbReference type="GO" id="GO:0000976">
    <property type="term" value="F:transcription cis-regulatory region binding"/>
    <property type="evidence" value="ECO:0007669"/>
    <property type="project" value="TreeGrafter"/>
</dbReference>
<dbReference type="RefSeq" id="WP_090962718.1">
    <property type="nucleotide sequence ID" value="NZ_FOOA01000006.1"/>
</dbReference>
<evidence type="ECO:0000256" key="1">
    <source>
        <dbReference type="ARBA" id="ARBA00009437"/>
    </source>
</evidence>
<evidence type="ECO:0000256" key="3">
    <source>
        <dbReference type="ARBA" id="ARBA00023125"/>
    </source>
</evidence>
<protein>
    <submittedName>
        <fullName evidence="6">DNA-binding transcriptional LysR family regulator</fullName>
    </submittedName>
</protein>
<keyword evidence="3 6" id="KW-0238">DNA-binding</keyword>
<dbReference type="GO" id="GO:0003700">
    <property type="term" value="F:DNA-binding transcription factor activity"/>
    <property type="evidence" value="ECO:0007669"/>
    <property type="project" value="InterPro"/>
</dbReference>
<evidence type="ECO:0000256" key="2">
    <source>
        <dbReference type="ARBA" id="ARBA00023015"/>
    </source>
</evidence>
<dbReference type="Gene3D" id="3.40.190.10">
    <property type="entry name" value="Periplasmic binding protein-like II"/>
    <property type="match status" value="2"/>
</dbReference>
<dbReference type="InterPro" id="IPR036388">
    <property type="entry name" value="WH-like_DNA-bd_sf"/>
</dbReference>
<comment type="caution">
    <text evidence="6">The sequence shown here is derived from an EMBL/GenBank/DDBJ whole genome shotgun (WGS) entry which is preliminary data.</text>
</comment>
<feature type="domain" description="HTH lysR-type" evidence="5">
    <location>
        <begin position="7"/>
        <end position="63"/>
    </location>
</feature>
<dbReference type="PROSITE" id="PS50931">
    <property type="entry name" value="HTH_LYSR"/>
    <property type="match status" value="1"/>
</dbReference>
<accession>A0A7W6BVN6</accession>
<dbReference type="OrthoDB" id="7506954at2"/>
<dbReference type="Pfam" id="PF03466">
    <property type="entry name" value="LysR_substrate"/>
    <property type="match status" value="1"/>
</dbReference>
<dbReference type="AlphaFoldDB" id="A0A7W6BVN6"/>
<dbReference type="SUPFAM" id="SSF46785">
    <property type="entry name" value="Winged helix' DNA-binding domain"/>
    <property type="match status" value="1"/>
</dbReference>
<dbReference type="Pfam" id="PF00126">
    <property type="entry name" value="HTH_1"/>
    <property type="match status" value="1"/>
</dbReference>
<dbReference type="CDD" id="cd05466">
    <property type="entry name" value="PBP2_LTTR_substrate"/>
    <property type="match status" value="1"/>
</dbReference>
<dbReference type="Proteomes" id="UP000531216">
    <property type="component" value="Unassembled WGS sequence"/>
</dbReference>
<proteinExistence type="inferred from homology"/>
<dbReference type="PANTHER" id="PTHR30126:SF98">
    <property type="entry name" value="HTH-TYPE TRANSCRIPTIONAL ACTIVATOR BAUR"/>
    <property type="match status" value="1"/>
</dbReference>
<reference evidence="6 7" key="1">
    <citation type="submission" date="2020-08" db="EMBL/GenBank/DDBJ databases">
        <title>Genomic Encyclopedia of Type Strains, Phase IV (KMG-IV): sequencing the most valuable type-strain genomes for metagenomic binning, comparative biology and taxonomic classification.</title>
        <authorList>
            <person name="Goeker M."/>
        </authorList>
    </citation>
    <scope>NUCLEOTIDE SEQUENCE [LARGE SCALE GENOMIC DNA]</scope>
    <source>
        <strain evidence="6 7">DSM 25024</strain>
    </source>
</reference>
<evidence type="ECO:0000313" key="6">
    <source>
        <dbReference type="EMBL" id="MBB3936939.1"/>
    </source>
</evidence>
<evidence type="ECO:0000259" key="5">
    <source>
        <dbReference type="PROSITE" id="PS50931"/>
    </source>
</evidence>
<dbReference type="EMBL" id="JACIDO010000006">
    <property type="protein sequence ID" value="MBB3936939.1"/>
    <property type="molecule type" value="Genomic_DNA"/>
</dbReference>
<keyword evidence="7" id="KW-1185">Reference proteome</keyword>
<dbReference type="SUPFAM" id="SSF53850">
    <property type="entry name" value="Periplasmic binding protein-like II"/>
    <property type="match status" value="1"/>
</dbReference>
<dbReference type="Gene3D" id="1.10.10.10">
    <property type="entry name" value="Winged helix-like DNA-binding domain superfamily/Winged helix DNA-binding domain"/>
    <property type="match status" value="1"/>
</dbReference>
<evidence type="ECO:0000256" key="4">
    <source>
        <dbReference type="ARBA" id="ARBA00023163"/>
    </source>
</evidence>